<reference evidence="2 3" key="1">
    <citation type="submission" date="2016-10" db="EMBL/GenBank/DDBJ databases">
        <authorList>
            <person name="de Groot N.N."/>
        </authorList>
    </citation>
    <scope>NUCLEOTIDE SEQUENCE [LARGE SCALE GENOMIC DNA]</scope>
    <source>
        <strain evidence="2 3">CGMCC 1.6502</strain>
    </source>
</reference>
<evidence type="ECO:0000313" key="3">
    <source>
        <dbReference type="Proteomes" id="UP000198694"/>
    </source>
</evidence>
<protein>
    <recommendedName>
        <fullName evidence="4">DUF3813 domain-containing protein</fullName>
    </recommendedName>
</protein>
<keyword evidence="3" id="KW-1185">Reference proteome</keyword>
<dbReference type="STRING" id="407036.SAMN05216243_2632"/>
<accession>A0A1G9ANT4</accession>
<evidence type="ECO:0008006" key="4">
    <source>
        <dbReference type="Google" id="ProtNLM"/>
    </source>
</evidence>
<gene>
    <name evidence="2" type="ORF">SAMN05216243_2632</name>
</gene>
<dbReference type="Proteomes" id="UP000198694">
    <property type="component" value="Unassembled WGS sequence"/>
</dbReference>
<dbReference type="OrthoDB" id="2973395at2"/>
<proteinExistence type="predicted"/>
<evidence type="ECO:0000256" key="1">
    <source>
        <dbReference type="SAM" id="Coils"/>
    </source>
</evidence>
<sequence>MPYTNYTKEAVQAVQRAQKWVELAQSNPAGYSESQNHLVFAQEQVANAQQAIANASEEEKKELRQAADLLRLLKQTQQSISNS</sequence>
<dbReference type="EMBL" id="FNFL01000004">
    <property type="protein sequence ID" value="SDK28903.1"/>
    <property type="molecule type" value="Genomic_DNA"/>
</dbReference>
<dbReference type="RefSeq" id="WP_093215006.1">
    <property type="nucleotide sequence ID" value="NZ_FNFL01000004.1"/>
</dbReference>
<keyword evidence="1" id="KW-0175">Coiled coil</keyword>
<organism evidence="2 3">
    <name type="scientific">Sediminibacillus albus</name>
    <dbReference type="NCBI Taxonomy" id="407036"/>
    <lineage>
        <taxon>Bacteria</taxon>
        <taxon>Bacillati</taxon>
        <taxon>Bacillota</taxon>
        <taxon>Bacilli</taxon>
        <taxon>Bacillales</taxon>
        <taxon>Bacillaceae</taxon>
        <taxon>Sediminibacillus</taxon>
    </lineage>
</organism>
<evidence type="ECO:0000313" key="2">
    <source>
        <dbReference type="EMBL" id="SDK28903.1"/>
    </source>
</evidence>
<dbReference type="AlphaFoldDB" id="A0A1G9ANT4"/>
<feature type="coiled-coil region" evidence="1">
    <location>
        <begin position="31"/>
        <end position="76"/>
    </location>
</feature>
<name>A0A1G9ANT4_9BACI</name>